<dbReference type="GO" id="GO:0016747">
    <property type="term" value="F:acyltransferase activity, transferring groups other than amino-acyl groups"/>
    <property type="evidence" value="ECO:0007669"/>
    <property type="project" value="InterPro"/>
</dbReference>
<sequence length="188" mass="21200">MPERVTRRLVLRGFTDADREPFAALNADPEVTRHLQGPLSRERSDAFVDRIAACWSERGWGLWALERRDTGEFVGYTGLWPADFLPDGPSVEVGWRLARPAWGHGYAPEAAREALRFGFTEVGLEEIVSFTAAGNTASLRVMDKIGLVRDPARDFDHPRVDAAAYPQLVRHLFHALTEQEWRVSTTAR</sequence>
<organism evidence="2 3">
    <name type="scientific">Serinicoccus hydrothermalis</name>
    <dbReference type="NCBI Taxonomy" id="1758689"/>
    <lineage>
        <taxon>Bacteria</taxon>
        <taxon>Bacillati</taxon>
        <taxon>Actinomycetota</taxon>
        <taxon>Actinomycetes</taxon>
        <taxon>Micrococcales</taxon>
        <taxon>Ornithinimicrobiaceae</taxon>
        <taxon>Serinicoccus</taxon>
    </lineage>
</organism>
<dbReference type="SUPFAM" id="SSF55729">
    <property type="entry name" value="Acyl-CoA N-acyltransferases (Nat)"/>
    <property type="match status" value="1"/>
</dbReference>
<dbReference type="PANTHER" id="PTHR43792:SF1">
    <property type="entry name" value="N-ACETYLTRANSFERASE DOMAIN-CONTAINING PROTEIN"/>
    <property type="match status" value="1"/>
</dbReference>
<protein>
    <submittedName>
        <fullName evidence="2">Acetyltransferase, GNAT family</fullName>
    </submittedName>
</protein>
<dbReference type="EMBL" id="CP014989">
    <property type="protein sequence ID" value="ANS78453.1"/>
    <property type="molecule type" value="Genomic_DNA"/>
</dbReference>
<keyword evidence="2" id="KW-0808">Transferase</keyword>
<name>A0A1B1NAJ4_9MICO</name>
<evidence type="ECO:0000313" key="3">
    <source>
        <dbReference type="Proteomes" id="UP000092482"/>
    </source>
</evidence>
<accession>A0A1B1NAJ4</accession>
<dbReference type="PANTHER" id="PTHR43792">
    <property type="entry name" value="GNAT FAMILY, PUTATIVE (AFU_ORTHOLOGUE AFUA_3G00765)-RELATED-RELATED"/>
    <property type="match status" value="1"/>
</dbReference>
<dbReference type="PATRIC" id="fig|1758689.4.peg.1095"/>
<gene>
    <name evidence="2" type="ORF">SGUI_1057</name>
</gene>
<dbReference type="KEGG" id="serj:SGUI_1057"/>
<proteinExistence type="predicted"/>
<dbReference type="Gene3D" id="3.40.630.30">
    <property type="match status" value="1"/>
</dbReference>
<feature type="domain" description="N-acetyltransferase" evidence="1">
    <location>
        <begin position="9"/>
        <end position="170"/>
    </location>
</feature>
<dbReference type="InterPro" id="IPR051531">
    <property type="entry name" value="N-acetyltransferase"/>
</dbReference>
<dbReference type="PROSITE" id="PS51186">
    <property type="entry name" value="GNAT"/>
    <property type="match status" value="1"/>
</dbReference>
<dbReference type="OrthoDB" id="3533156at2"/>
<evidence type="ECO:0000313" key="2">
    <source>
        <dbReference type="EMBL" id="ANS78453.1"/>
    </source>
</evidence>
<dbReference type="Proteomes" id="UP000092482">
    <property type="component" value="Chromosome"/>
</dbReference>
<evidence type="ECO:0000259" key="1">
    <source>
        <dbReference type="PROSITE" id="PS51186"/>
    </source>
</evidence>
<dbReference type="STRING" id="1758689.SGUI_1057"/>
<dbReference type="AlphaFoldDB" id="A0A1B1NAJ4"/>
<dbReference type="InterPro" id="IPR016181">
    <property type="entry name" value="Acyl_CoA_acyltransferase"/>
</dbReference>
<keyword evidence="3" id="KW-1185">Reference proteome</keyword>
<dbReference type="InterPro" id="IPR000182">
    <property type="entry name" value="GNAT_dom"/>
</dbReference>
<reference evidence="2 3" key="1">
    <citation type="submission" date="2016-03" db="EMBL/GenBank/DDBJ databases">
        <title>Shallow-sea hydrothermal system.</title>
        <authorList>
            <person name="Tang K."/>
        </authorList>
    </citation>
    <scope>NUCLEOTIDE SEQUENCE [LARGE SCALE GENOMIC DNA]</scope>
    <source>
        <strain evidence="2 3">JLT9</strain>
    </source>
</reference>
<dbReference type="Pfam" id="PF13302">
    <property type="entry name" value="Acetyltransf_3"/>
    <property type="match status" value="1"/>
</dbReference>